<dbReference type="InterPro" id="IPR043857">
    <property type="entry name" value="DUF5819"/>
</dbReference>
<organism evidence="2 3">
    <name type="scientific">Streptomyces netropsis</name>
    <name type="common">Streptoverticillium netropsis</name>
    <dbReference type="NCBI Taxonomy" id="55404"/>
    <lineage>
        <taxon>Bacteria</taxon>
        <taxon>Bacillati</taxon>
        <taxon>Actinomycetota</taxon>
        <taxon>Actinomycetes</taxon>
        <taxon>Kitasatosporales</taxon>
        <taxon>Streptomycetaceae</taxon>
        <taxon>Streptomyces</taxon>
    </lineage>
</organism>
<evidence type="ECO:0000313" key="2">
    <source>
        <dbReference type="EMBL" id="MBB4885876.1"/>
    </source>
</evidence>
<protein>
    <submittedName>
        <fullName evidence="2">Uncharacterized protein</fullName>
    </submittedName>
</protein>
<accession>A0A7W7PCP2</accession>
<comment type="caution">
    <text evidence="2">The sequence shown here is derived from an EMBL/GenBank/DDBJ whole genome shotgun (WGS) entry which is preliminary data.</text>
</comment>
<feature type="signal peptide" evidence="1">
    <location>
        <begin position="1"/>
        <end position="18"/>
    </location>
</feature>
<name>A0A7W7PCP2_STRNE</name>
<gene>
    <name evidence="2" type="ORF">FHS38_001905</name>
</gene>
<reference evidence="2 3" key="1">
    <citation type="submission" date="2020-08" db="EMBL/GenBank/DDBJ databases">
        <title>Genomic Encyclopedia of Type Strains, Phase III (KMG-III): the genomes of soil and plant-associated and newly described type strains.</title>
        <authorList>
            <person name="Whitman W."/>
        </authorList>
    </citation>
    <scope>NUCLEOTIDE SEQUENCE [LARGE SCALE GENOMIC DNA]</scope>
    <source>
        <strain evidence="2 3">CECT 3265</strain>
    </source>
</reference>
<evidence type="ECO:0000256" key="1">
    <source>
        <dbReference type="SAM" id="SignalP"/>
    </source>
</evidence>
<dbReference type="Proteomes" id="UP000556436">
    <property type="component" value="Unassembled WGS sequence"/>
</dbReference>
<keyword evidence="1" id="KW-0732">Signal</keyword>
<sequence>MALLVGAALLGLHFIAASFSQMPLNPVKLRHWDKVSGYLDPYFTQNWMLFAPDPLSDNRGILARAKCADGSTTEYYDVTTKYVEQAQNSRFFPSRMSRLVTGNVQQINGGDPVLTRLREAEKEKKKKEIPLMPFEKTSQEEAVRFLSRYSLTQMPGVCGGKPDQVQVRVYVQELPPWSKRKDPKAEDKVSVQDLKWLKAGSLL</sequence>
<feature type="chain" id="PRO_5038820316" evidence="1">
    <location>
        <begin position="19"/>
        <end position="203"/>
    </location>
</feature>
<dbReference type="EMBL" id="JACHJG010000003">
    <property type="protein sequence ID" value="MBB4885876.1"/>
    <property type="molecule type" value="Genomic_DNA"/>
</dbReference>
<keyword evidence="3" id="KW-1185">Reference proteome</keyword>
<proteinExistence type="predicted"/>
<dbReference type="Pfam" id="PF19136">
    <property type="entry name" value="DUF5819"/>
    <property type="match status" value="1"/>
</dbReference>
<dbReference type="RefSeq" id="WP_184732760.1">
    <property type="nucleotide sequence ID" value="NZ_BMRW01000003.1"/>
</dbReference>
<dbReference type="AlphaFoldDB" id="A0A7W7PCP2"/>
<evidence type="ECO:0000313" key="3">
    <source>
        <dbReference type="Proteomes" id="UP000556436"/>
    </source>
</evidence>